<keyword evidence="3" id="KW-0998">Cell outer membrane</keyword>
<evidence type="ECO:0000256" key="3">
    <source>
        <dbReference type="ARBA" id="ARBA00023237"/>
    </source>
</evidence>
<evidence type="ECO:0000259" key="6">
    <source>
        <dbReference type="Pfam" id="PF00593"/>
    </source>
</evidence>
<dbReference type="RefSeq" id="WP_272747848.1">
    <property type="nucleotide sequence ID" value="NZ_JAQQKX010000006.1"/>
</dbReference>
<comment type="subcellular location">
    <subcellularLocation>
        <location evidence="1 4">Cell outer membrane</location>
    </subcellularLocation>
</comment>
<evidence type="ECO:0000313" key="8">
    <source>
        <dbReference type="EMBL" id="MDC7683372.1"/>
    </source>
</evidence>
<evidence type="ECO:0000256" key="1">
    <source>
        <dbReference type="ARBA" id="ARBA00004442"/>
    </source>
</evidence>
<keyword evidence="5" id="KW-0732">Signal</keyword>
<dbReference type="InterPro" id="IPR036942">
    <property type="entry name" value="Beta-barrel_TonB_sf"/>
</dbReference>
<feature type="domain" description="TonB-dependent receptor-like beta-barrel" evidence="6">
    <location>
        <begin position="621"/>
        <end position="1057"/>
    </location>
</feature>
<protein>
    <submittedName>
        <fullName evidence="8">TonB-dependent receptor</fullName>
    </submittedName>
</protein>
<dbReference type="Pfam" id="PF07715">
    <property type="entry name" value="Plug"/>
    <property type="match status" value="1"/>
</dbReference>
<dbReference type="InterPro" id="IPR037066">
    <property type="entry name" value="Plug_dom_sf"/>
</dbReference>
<dbReference type="PANTHER" id="PTHR47234">
    <property type="match status" value="1"/>
</dbReference>
<evidence type="ECO:0000313" key="9">
    <source>
        <dbReference type="Proteomes" id="UP001214854"/>
    </source>
</evidence>
<keyword evidence="8" id="KW-0675">Receptor</keyword>
<keyword evidence="4" id="KW-0798">TonB box</keyword>
<gene>
    <name evidence="8" type="ORF">PQU92_08805</name>
</gene>
<dbReference type="EMBL" id="JAQQKX010000006">
    <property type="protein sequence ID" value="MDC7683372.1"/>
    <property type="molecule type" value="Genomic_DNA"/>
</dbReference>
<evidence type="ECO:0000256" key="4">
    <source>
        <dbReference type="RuleBase" id="RU003357"/>
    </source>
</evidence>
<dbReference type="InterPro" id="IPR000531">
    <property type="entry name" value="Beta-barrel_TonB"/>
</dbReference>
<organism evidence="8 9">
    <name type="scientific">Asticcacaulis aquaticus</name>
    <dbReference type="NCBI Taxonomy" id="2984212"/>
    <lineage>
        <taxon>Bacteria</taxon>
        <taxon>Pseudomonadati</taxon>
        <taxon>Pseudomonadota</taxon>
        <taxon>Alphaproteobacteria</taxon>
        <taxon>Caulobacterales</taxon>
        <taxon>Caulobacteraceae</taxon>
        <taxon>Asticcacaulis</taxon>
    </lineage>
</organism>
<accession>A0ABT5HTH7</accession>
<name>A0ABT5HTH7_9CAUL</name>
<comment type="caution">
    <text evidence="8">The sequence shown here is derived from an EMBL/GenBank/DDBJ whole genome shotgun (WGS) entry which is preliminary data.</text>
</comment>
<evidence type="ECO:0000256" key="5">
    <source>
        <dbReference type="SAM" id="SignalP"/>
    </source>
</evidence>
<evidence type="ECO:0000259" key="7">
    <source>
        <dbReference type="Pfam" id="PF07715"/>
    </source>
</evidence>
<dbReference type="Gene3D" id="2.40.170.20">
    <property type="entry name" value="TonB-dependent receptor, beta-barrel domain"/>
    <property type="match status" value="1"/>
</dbReference>
<dbReference type="SUPFAM" id="SSF56935">
    <property type="entry name" value="Porins"/>
    <property type="match status" value="1"/>
</dbReference>
<dbReference type="Gene3D" id="2.170.130.10">
    <property type="entry name" value="TonB-dependent receptor, plug domain"/>
    <property type="match status" value="1"/>
</dbReference>
<feature type="chain" id="PRO_5047294947" evidence="5">
    <location>
        <begin position="37"/>
        <end position="1090"/>
    </location>
</feature>
<evidence type="ECO:0000256" key="2">
    <source>
        <dbReference type="ARBA" id="ARBA00023136"/>
    </source>
</evidence>
<keyword evidence="9" id="KW-1185">Reference proteome</keyword>
<feature type="signal peptide" evidence="5">
    <location>
        <begin position="1"/>
        <end position="36"/>
    </location>
</feature>
<proteinExistence type="inferred from homology"/>
<reference evidence="8 9" key="1">
    <citation type="submission" date="2023-01" db="EMBL/GenBank/DDBJ databases">
        <title>Novel species of the genus Asticcacaulis isolated from rivers.</title>
        <authorList>
            <person name="Lu H."/>
        </authorList>
    </citation>
    <scope>NUCLEOTIDE SEQUENCE [LARGE SCALE GENOMIC DNA]</scope>
    <source>
        <strain evidence="8 9">BYS171W</strain>
    </source>
</reference>
<feature type="domain" description="TonB-dependent receptor plug" evidence="7">
    <location>
        <begin position="67"/>
        <end position="182"/>
    </location>
</feature>
<comment type="similarity">
    <text evidence="4">Belongs to the TonB-dependent receptor family.</text>
</comment>
<dbReference type="PANTHER" id="PTHR47234:SF2">
    <property type="entry name" value="TONB-DEPENDENT RECEPTOR"/>
    <property type="match status" value="1"/>
</dbReference>
<dbReference type="Proteomes" id="UP001214854">
    <property type="component" value="Unassembled WGS sequence"/>
</dbReference>
<keyword evidence="2 4" id="KW-0472">Membrane</keyword>
<dbReference type="InterPro" id="IPR012910">
    <property type="entry name" value="Plug_dom"/>
</dbReference>
<dbReference type="Pfam" id="PF00593">
    <property type="entry name" value="TonB_dep_Rec_b-barrel"/>
    <property type="match status" value="1"/>
</dbReference>
<sequence>MRKDSKRFGLLATTSFCSAVLTGVLTTAFTGGVAQAQDTAPKADAAAAEEPVQEVIVTGSRIRRNVANAPAPLIQITQEDILQSGQPNIIDQLADIPALTGSYVPEDTTGSNLNDGGLSLLNLRQLGSGRTLVLVDGKRHVGAQQGSLAVDVDTIPRLLIERIELITGGQSAMYGADAVSGVVNYIMKDDFEGLIVDGNLSQINQGGQSQKRISALWGKNFFDNRLNVYGSYEHEENDEVKDSDVDWRRRACGLYAMDADVNAGTPDGVYDNQLLCGVRNFSRPYTGLLVVASGLQTSPASDPDIAASLTACTPPATSATNKFPTTAASNTNCFFANEKNAYVFSATGAARLLDIGSSRVEVGGPRSNAIGGDGLNIGTEFSQGSRIPQSNANRLQGGFNFKVNDYVTAYGEAKYVKEETYDDGQGSFFNIGLYNVPANSMPQWTPATSSFNIGLDNAYLDPAVRTIIQNNLLKTYDKDGNLVSTSTTVDARAMFTNFGPLRNQLNFREAKRYVLGAKGQADEFLFAKDIAWEASYVYGELKNENHERGLDVERYRMGADAVVDTAGKVHGKPGEIVCRSQLLAANGYAIADPYRGGNVSPTDPKVTGCVPFNIFGNGQNDPAARAYYDAEIQVSHTNKQQHFLAYGSGNLWDFWGAGPIGAAMGVEWRKEEAEGKGRTGPTGDRILFLNTGADFPYSHYEVKEAFAELQLPLLKNLPFVKSLEFSGAARTSDYTTVGKVDTWSTQFMWEINDEYKIRGTRGKAVRVPTLSENFSLQSQTFASITDPCDAVVISNTTDPKTKENRIKNCAALGIPAGTSITYTSTVGGFNGGNPFLKPETSVSRTLSFIAQPKFLPRTTFVFDWYNIEIRNAIASVTAQTLANQCVGGDVLNSNACGLIARDPTNYRINWFLQGSLNYAKLETQGMDFTVTYRQPLDSVFGKNLGQLNFSLRGNYEQWNREYTNIDAPLAQTDYTQSVGAPQLRFATNVAWRFKPDLSFFWNMDFQSSQEIADIDLLRSDSDNREYKFLTTGDYIQHDFSVRWDIKDNLLLRAGIVNAFDADPVDWLGQTTADNFDLFGRRFYVGFQYKR</sequence>